<name>H0EQ87_GLAL7</name>
<reference evidence="1 2" key="1">
    <citation type="journal article" date="2012" name="Eukaryot. Cell">
        <title>Genome sequence of the fungus Glarea lozoyensis: the first genome sequence of a species from the Helotiaceae family.</title>
        <authorList>
            <person name="Youssar L."/>
            <person name="Gruening B.A."/>
            <person name="Erxleben A."/>
            <person name="Guenther S."/>
            <person name="Huettel W."/>
        </authorList>
    </citation>
    <scope>NUCLEOTIDE SEQUENCE [LARGE SCALE GENOMIC DNA]</scope>
    <source>
        <strain evidence="2">ATCC 74030 / MF5533</strain>
    </source>
</reference>
<protein>
    <submittedName>
        <fullName evidence="1">Uncharacterized protein</fullName>
    </submittedName>
</protein>
<organism evidence="1 2">
    <name type="scientific">Glarea lozoyensis (strain ATCC 74030 / MF5533)</name>
    <dbReference type="NCBI Taxonomy" id="1104152"/>
    <lineage>
        <taxon>Eukaryota</taxon>
        <taxon>Fungi</taxon>
        <taxon>Dikarya</taxon>
        <taxon>Ascomycota</taxon>
        <taxon>Pezizomycotina</taxon>
        <taxon>Leotiomycetes</taxon>
        <taxon>Helotiales</taxon>
        <taxon>Helotiaceae</taxon>
        <taxon>Glarea</taxon>
    </lineage>
</organism>
<dbReference type="EMBL" id="AGUE01000121">
    <property type="protein sequence ID" value="EHK99316.1"/>
    <property type="molecule type" value="Genomic_DNA"/>
</dbReference>
<dbReference type="AlphaFoldDB" id="H0EQ87"/>
<sequence>MGFGLQVPQFQWYESLVSQIVSRAQHISHILILPRAESCFDHKETMNEVKIITLIFLMSDEMKEAV</sequence>
<accession>H0EQ87</accession>
<proteinExistence type="predicted"/>
<dbReference type="HOGENOM" id="CLU_2831416_0_0_1"/>
<evidence type="ECO:0000313" key="1">
    <source>
        <dbReference type="EMBL" id="EHK99316.1"/>
    </source>
</evidence>
<gene>
    <name evidence="1" type="ORF">M7I_4833</name>
</gene>
<evidence type="ECO:0000313" key="2">
    <source>
        <dbReference type="Proteomes" id="UP000005446"/>
    </source>
</evidence>
<comment type="caution">
    <text evidence="1">The sequence shown here is derived from an EMBL/GenBank/DDBJ whole genome shotgun (WGS) entry which is preliminary data.</text>
</comment>
<keyword evidence="2" id="KW-1185">Reference proteome</keyword>
<dbReference type="InParanoid" id="H0EQ87"/>
<dbReference type="Proteomes" id="UP000005446">
    <property type="component" value="Unassembled WGS sequence"/>
</dbReference>